<reference evidence="1 2" key="1">
    <citation type="submission" date="2023-07" db="EMBL/GenBank/DDBJ databases">
        <title>Functional and genomic diversity of the sorghum phyllosphere microbiome.</title>
        <authorList>
            <person name="Shade A."/>
        </authorList>
    </citation>
    <scope>NUCLEOTIDE SEQUENCE [LARGE SCALE GENOMIC DNA]</scope>
    <source>
        <strain evidence="1 2">SORGH_AS_1207</strain>
    </source>
</reference>
<accession>A0ABU0TSF0</accession>
<gene>
    <name evidence="1" type="ORF">QE412_001171</name>
</gene>
<name>A0ABU0TSF0_MICTR</name>
<dbReference type="RefSeq" id="WP_307481155.1">
    <property type="nucleotide sequence ID" value="NZ_JAUTBF010000001.1"/>
</dbReference>
<dbReference type="EMBL" id="JAUTBF010000001">
    <property type="protein sequence ID" value="MDQ1122598.1"/>
    <property type="molecule type" value="Genomic_DNA"/>
</dbReference>
<keyword evidence="2" id="KW-1185">Reference proteome</keyword>
<protein>
    <submittedName>
        <fullName evidence="1">Uncharacterized protein</fullName>
    </submittedName>
</protein>
<organism evidence="1 2">
    <name type="scientific">Microbacterium trichothecenolyticum</name>
    <name type="common">Aureobacterium trichothecenolyticum</name>
    <dbReference type="NCBI Taxonomy" id="69370"/>
    <lineage>
        <taxon>Bacteria</taxon>
        <taxon>Bacillati</taxon>
        <taxon>Actinomycetota</taxon>
        <taxon>Actinomycetes</taxon>
        <taxon>Micrococcales</taxon>
        <taxon>Microbacteriaceae</taxon>
        <taxon>Microbacterium</taxon>
    </lineage>
</organism>
<evidence type="ECO:0000313" key="2">
    <source>
        <dbReference type="Proteomes" id="UP001226691"/>
    </source>
</evidence>
<evidence type="ECO:0000313" key="1">
    <source>
        <dbReference type="EMBL" id="MDQ1122598.1"/>
    </source>
</evidence>
<dbReference type="Proteomes" id="UP001226691">
    <property type="component" value="Unassembled WGS sequence"/>
</dbReference>
<sequence>MSTTESTWVSDAQYRSIHAGLRVVEAWGDAEHDPEEALSRALRAEADPADLVIGLATLSRLLALELAAAAGVSEAVVLARVRAVVERLQRE</sequence>
<proteinExistence type="predicted"/>
<comment type="caution">
    <text evidence="1">The sequence shown here is derived from an EMBL/GenBank/DDBJ whole genome shotgun (WGS) entry which is preliminary data.</text>
</comment>